<evidence type="ECO:0000313" key="1">
    <source>
        <dbReference type="EMBL" id="KAJ9651557.1"/>
    </source>
</evidence>
<protein>
    <submittedName>
        <fullName evidence="1">Uncharacterized protein</fullName>
    </submittedName>
</protein>
<comment type="caution">
    <text evidence="1">The sequence shown here is derived from an EMBL/GenBank/DDBJ whole genome shotgun (WGS) entry which is preliminary data.</text>
</comment>
<sequence length="690" mass="77609">MDVTLKPHKAEQSTHTPPRTDEEWESWKALIISWHHEGLSRQQICCLLFEHGFTINNSQLIEKITEWKLTPPGEANQLSLASVSNRIDDAILTPANVLVTDGVANNTSDSNELASRKPTLPMNNSTAFDTVKEPKSLISRDDTCRTDRRNDSQSPKPDCAYYAQNTTNCTRQSFSKPATHSKSEHIARTQQRILLPTESFLLDDDVPESECPEGAPETPVDTSEVSSESINTYAVSDFDDTQVQACMLQKMEAAEMGFPEFGCCCGGFFNAEKNFARFKPLDQMLMDQTGSENSLHHVRALARLCRGSVLSDAMTSELQHALQYYTKLLARPKIRNDVVYALALELAGIYDGIPNKDEEDEVRAAKQIAMEFFEDQDDVYPSTLKTLRDKYSHLYEGLRKLPINLKSSDNPSDWIDLRDEHRQSLEAQLFQSTYGGLFHTTTHDCREVILQSQNLVDVAQYASKLQPWSYRKGHIHARMAFERKNTIKVARKISSVLMSKVQTIAWPVGVQRNTALVCLVFDAIGLIVAQQFQEHGRLCGLPNDDMPTRLVAAANVLNIENTHTADNSIATSNMNKRILQAMWICDSARPLLAPQGLHIGPCKAKKCWDLLSKSVEEFDRTTSLVAPTALRYSLQPQDMDNVSMSNSSRKSNFPRFRKLSDKLKHNNNPVAAEGALPKWSRRVSVDSFTH</sequence>
<dbReference type="Proteomes" id="UP001172386">
    <property type="component" value="Unassembled WGS sequence"/>
</dbReference>
<proteinExistence type="predicted"/>
<organism evidence="1 2">
    <name type="scientific">Neophaeococcomyces mojaviensis</name>
    <dbReference type="NCBI Taxonomy" id="3383035"/>
    <lineage>
        <taxon>Eukaryota</taxon>
        <taxon>Fungi</taxon>
        <taxon>Dikarya</taxon>
        <taxon>Ascomycota</taxon>
        <taxon>Pezizomycotina</taxon>
        <taxon>Eurotiomycetes</taxon>
        <taxon>Chaetothyriomycetidae</taxon>
        <taxon>Chaetothyriales</taxon>
        <taxon>Chaetothyriales incertae sedis</taxon>
        <taxon>Neophaeococcomyces</taxon>
    </lineage>
</organism>
<keyword evidence="2" id="KW-1185">Reference proteome</keyword>
<dbReference type="EMBL" id="JAPDRQ010000249">
    <property type="protein sequence ID" value="KAJ9651557.1"/>
    <property type="molecule type" value="Genomic_DNA"/>
</dbReference>
<reference evidence="1" key="1">
    <citation type="submission" date="2022-10" db="EMBL/GenBank/DDBJ databases">
        <title>Culturing micro-colonial fungi from biological soil crusts in the Mojave desert and describing Neophaeococcomyces mojavensis, and introducing the new genera and species Taxawa tesnikishii.</title>
        <authorList>
            <person name="Kurbessoian T."/>
            <person name="Stajich J.E."/>
        </authorList>
    </citation>
    <scope>NUCLEOTIDE SEQUENCE</scope>
    <source>
        <strain evidence="1">JES_112</strain>
    </source>
</reference>
<accession>A0ACC2ZV62</accession>
<gene>
    <name evidence="1" type="ORF">H2198_009173</name>
</gene>
<evidence type="ECO:0000313" key="2">
    <source>
        <dbReference type="Proteomes" id="UP001172386"/>
    </source>
</evidence>
<name>A0ACC2ZV62_9EURO</name>